<dbReference type="AlphaFoldDB" id="A0A423VCU7"/>
<dbReference type="OrthoDB" id="3340390at2759"/>
<dbReference type="InterPro" id="IPR036390">
    <property type="entry name" value="WH_DNA-bd_sf"/>
</dbReference>
<keyword evidence="2" id="KW-0808">Transferase</keyword>
<gene>
    <name evidence="6" type="ORF">VMCG_10045</name>
</gene>
<evidence type="ECO:0000256" key="2">
    <source>
        <dbReference type="ARBA" id="ARBA00022679"/>
    </source>
</evidence>
<dbReference type="PANTHER" id="PTHR43712">
    <property type="entry name" value="PUTATIVE (AFU_ORTHOLOGUE AFUA_4G14580)-RELATED"/>
    <property type="match status" value="1"/>
</dbReference>
<dbReference type="PANTHER" id="PTHR43712:SF1">
    <property type="entry name" value="HYPOTHETICAL O-METHYLTRANSFERASE (EUROFUNG)-RELATED"/>
    <property type="match status" value="1"/>
</dbReference>
<proteinExistence type="predicted"/>
<keyword evidence="3" id="KW-0949">S-adenosyl-L-methionine</keyword>
<dbReference type="Gene3D" id="1.10.10.10">
    <property type="entry name" value="Winged helix-like DNA-binding domain superfamily/Winged helix DNA-binding domain"/>
    <property type="match status" value="1"/>
</dbReference>
<sequence>MEQCTMHVQKGSTYEDRSRFIQADRDDFPSILFGDLSACTVKDLNATFPDTRARYVPRSMLAESERVQALETAKRLVASLEKPNVSEGVRVEALRDAGTIVSSLEKTEDAMLKFAYTPTIWMCIRVFVQLKIFPMLSEKDETSIQEIRERTQADTLLLERLFRVLTGAGFVAEKGVRVYDQGMLTHATTPDYLEKTGYRNPNDSRNAPFQEAFKCPGEGLFEWLLRPENAKQWETLNTFFEGDRGSRPSWVTWFPAREKLIDGSNPDTPLLVDIGGGRGHDLMEFSEQFPNAGPLVLQDQQYVLDSATSLPDTVRKHTIDFFKESPVRGARIYFLKFVLHDWSDEASLTILRNISASMTKGYSYLVINDFILPDKDCPLISSLWDMQMMLVMAAMERSDTQWRDLMNKAGLQIEGLYQPPGDGQGIIVATLA</sequence>
<reference evidence="6 7" key="1">
    <citation type="submission" date="2015-09" db="EMBL/GenBank/DDBJ databases">
        <title>Host preference determinants of Valsa canker pathogens revealed by comparative genomics.</title>
        <authorList>
            <person name="Yin Z."/>
            <person name="Huang L."/>
        </authorList>
    </citation>
    <scope>NUCLEOTIDE SEQUENCE [LARGE SCALE GENOMIC DNA]</scope>
    <source>
        <strain evidence="6 7">03-1</strain>
    </source>
</reference>
<dbReference type="Pfam" id="PF08100">
    <property type="entry name" value="Dimerisation"/>
    <property type="match status" value="1"/>
</dbReference>
<feature type="domain" description="O-methyltransferase dimerisation" evidence="5">
    <location>
        <begin position="121"/>
        <end position="180"/>
    </location>
</feature>
<keyword evidence="1" id="KW-0489">Methyltransferase</keyword>
<evidence type="ECO:0000256" key="1">
    <source>
        <dbReference type="ARBA" id="ARBA00022603"/>
    </source>
</evidence>
<evidence type="ECO:0000313" key="7">
    <source>
        <dbReference type="Proteomes" id="UP000283895"/>
    </source>
</evidence>
<dbReference type="InterPro" id="IPR012967">
    <property type="entry name" value="COMT_dimerisation"/>
</dbReference>
<dbReference type="InterPro" id="IPR001077">
    <property type="entry name" value="COMT_C"/>
</dbReference>
<dbReference type="GO" id="GO:0046983">
    <property type="term" value="F:protein dimerization activity"/>
    <property type="evidence" value="ECO:0007669"/>
    <property type="project" value="InterPro"/>
</dbReference>
<dbReference type="EMBL" id="LKEA01000076">
    <property type="protein sequence ID" value="ROV88726.1"/>
    <property type="molecule type" value="Genomic_DNA"/>
</dbReference>
<evidence type="ECO:0000259" key="4">
    <source>
        <dbReference type="Pfam" id="PF00891"/>
    </source>
</evidence>
<dbReference type="GO" id="GO:0032259">
    <property type="term" value="P:methylation"/>
    <property type="evidence" value="ECO:0007669"/>
    <property type="project" value="UniProtKB-KW"/>
</dbReference>
<dbReference type="GO" id="GO:0008171">
    <property type="term" value="F:O-methyltransferase activity"/>
    <property type="evidence" value="ECO:0007669"/>
    <property type="project" value="InterPro"/>
</dbReference>
<dbReference type="SUPFAM" id="SSF53335">
    <property type="entry name" value="S-adenosyl-L-methionine-dependent methyltransferases"/>
    <property type="match status" value="1"/>
</dbReference>
<dbReference type="Pfam" id="PF00891">
    <property type="entry name" value="Methyltransf_2"/>
    <property type="match status" value="1"/>
</dbReference>
<dbReference type="Proteomes" id="UP000283895">
    <property type="component" value="Unassembled WGS sequence"/>
</dbReference>
<organism evidence="6 7">
    <name type="scientific">Cytospora schulzeri</name>
    <dbReference type="NCBI Taxonomy" id="448051"/>
    <lineage>
        <taxon>Eukaryota</taxon>
        <taxon>Fungi</taxon>
        <taxon>Dikarya</taxon>
        <taxon>Ascomycota</taxon>
        <taxon>Pezizomycotina</taxon>
        <taxon>Sordariomycetes</taxon>
        <taxon>Sordariomycetidae</taxon>
        <taxon>Diaporthales</taxon>
        <taxon>Cytosporaceae</taxon>
        <taxon>Cytospora</taxon>
    </lineage>
</organism>
<keyword evidence="7" id="KW-1185">Reference proteome</keyword>
<dbReference type="PROSITE" id="PS51683">
    <property type="entry name" value="SAM_OMT_II"/>
    <property type="match status" value="1"/>
</dbReference>
<evidence type="ECO:0000256" key="3">
    <source>
        <dbReference type="ARBA" id="ARBA00022691"/>
    </source>
</evidence>
<dbReference type="InterPro" id="IPR029063">
    <property type="entry name" value="SAM-dependent_MTases_sf"/>
</dbReference>
<comment type="caution">
    <text evidence="6">The sequence shown here is derived from an EMBL/GenBank/DDBJ whole genome shotgun (WGS) entry which is preliminary data.</text>
</comment>
<evidence type="ECO:0000313" key="6">
    <source>
        <dbReference type="EMBL" id="ROV88726.1"/>
    </source>
</evidence>
<accession>A0A423VCU7</accession>
<dbReference type="InterPro" id="IPR016461">
    <property type="entry name" value="COMT-like"/>
</dbReference>
<dbReference type="InterPro" id="IPR036388">
    <property type="entry name" value="WH-like_DNA-bd_sf"/>
</dbReference>
<dbReference type="Gene3D" id="3.40.50.150">
    <property type="entry name" value="Vaccinia Virus protein VP39"/>
    <property type="match status" value="1"/>
</dbReference>
<name>A0A423VCU7_9PEZI</name>
<evidence type="ECO:0000259" key="5">
    <source>
        <dbReference type="Pfam" id="PF08100"/>
    </source>
</evidence>
<feature type="domain" description="O-methyltransferase C-terminal" evidence="4">
    <location>
        <begin position="269"/>
        <end position="411"/>
    </location>
</feature>
<protein>
    <submittedName>
        <fullName evidence="6">Uncharacterized protein</fullName>
    </submittedName>
</protein>
<dbReference type="SUPFAM" id="SSF46785">
    <property type="entry name" value="Winged helix' DNA-binding domain"/>
    <property type="match status" value="1"/>
</dbReference>